<protein>
    <recommendedName>
        <fullName evidence="8">Protein-methionine-sulfoxide reductase heme-binding subunit MsrQ</fullName>
    </recommendedName>
    <alternativeName>
        <fullName evidence="8">Flavocytochrome MsrQ</fullName>
    </alternativeName>
</protein>
<keyword evidence="8" id="KW-0479">Metal-binding</keyword>
<dbReference type="InterPro" id="IPR022837">
    <property type="entry name" value="MsrQ-like"/>
</dbReference>
<comment type="caution">
    <text evidence="10">The sequence shown here is derived from an EMBL/GenBank/DDBJ whole genome shotgun (WGS) entry which is preliminary data.</text>
</comment>
<organism evidence="10 11">
    <name type="scientific">Frederiksenia canicola</name>
    <dbReference type="NCBI Taxonomy" id="123824"/>
    <lineage>
        <taxon>Bacteria</taxon>
        <taxon>Pseudomonadati</taxon>
        <taxon>Pseudomonadota</taxon>
        <taxon>Gammaproteobacteria</taxon>
        <taxon>Pasteurellales</taxon>
        <taxon>Pasteurellaceae</taxon>
        <taxon>Frederiksenia</taxon>
    </lineage>
</organism>
<comment type="cofactor">
    <cofactor evidence="8">
        <name>FMN</name>
        <dbReference type="ChEBI" id="CHEBI:58210"/>
    </cofactor>
    <text evidence="8">Binds 1 FMN per subunit.</text>
</comment>
<evidence type="ECO:0000256" key="6">
    <source>
        <dbReference type="ARBA" id="ARBA00023004"/>
    </source>
</evidence>
<dbReference type="PANTHER" id="PTHR36964:SF1">
    <property type="entry name" value="PROTEIN-METHIONINE-SULFOXIDE REDUCTASE HEME-BINDING SUBUNIT MSRQ"/>
    <property type="match status" value="1"/>
</dbReference>
<feature type="transmembrane region" description="Helical" evidence="8">
    <location>
        <begin position="146"/>
        <end position="165"/>
    </location>
</feature>
<name>A0ABX9XPS8_9PAST</name>
<evidence type="ECO:0000256" key="2">
    <source>
        <dbReference type="ARBA" id="ARBA00022448"/>
    </source>
</evidence>
<comment type="subcellular location">
    <subcellularLocation>
        <location evidence="8">Cell membrane</location>
        <topology evidence="8">Multi-pass membrane protein</topology>
    </subcellularLocation>
    <subcellularLocation>
        <location evidence="1">Membrane</location>
        <topology evidence="1">Multi-pass membrane protein</topology>
    </subcellularLocation>
</comment>
<dbReference type="PANTHER" id="PTHR36964">
    <property type="entry name" value="PROTEIN-METHIONINE-SULFOXIDE REDUCTASE HEME-BINDING SUBUNIT MSRQ"/>
    <property type="match status" value="1"/>
</dbReference>
<dbReference type="Proteomes" id="UP000276901">
    <property type="component" value="Unassembled WGS sequence"/>
</dbReference>
<proteinExistence type="inferred from homology"/>
<reference evidence="10 11" key="1">
    <citation type="submission" date="2018-11" db="EMBL/GenBank/DDBJ databases">
        <title>Genomic Encyclopedia of Type Strains, Phase IV (KMG-IV): sequencing the most valuable type-strain genomes for metagenomic binning, comparative biology and taxonomic classification.</title>
        <authorList>
            <person name="Goeker M."/>
        </authorList>
    </citation>
    <scope>NUCLEOTIDE SEQUENCE [LARGE SCALE GENOMIC DNA]</scope>
    <source>
        <strain evidence="10 11">DSM 25797</strain>
    </source>
</reference>
<sequence>MQILTKLRILVHLGCALPLAWLGYVLAIGDETALGADPIKEVEHFLGYTAIVIFCVMFLLGIVLQVINKNQYQILRRPLGLWAFTWALLHVSSYAFLELGLDISLLLSELITRPYLILGAIAFSILLAMAVTSIPQVKNWLGKRWFTVHQFAYISIICAAIHYYWSVKGFTLPPIIIGILVAIIVAWKYLGKWVLARKQAV</sequence>
<keyword evidence="6 8" id="KW-0408">Iron</keyword>
<keyword evidence="8" id="KW-0288">FMN</keyword>
<evidence type="ECO:0000256" key="1">
    <source>
        <dbReference type="ARBA" id="ARBA00004141"/>
    </source>
</evidence>
<accession>A0ABX9XPS8</accession>
<keyword evidence="5 8" id="KW-1133">Transmembrane helix</keyword>
<evidence type="ECO:0000313" key="11">
    <source>
        <dbReference type="Proteomes" id="UP000276901"/>
    </source>
</evidence>
<keyword evidence="8" id="KW-0285">Flavoprotein</keyword>
<evidence type="ECO:0000256" key="4">
    <source>
        <dbReference type="ARBA" id="ARBA00022692"/>
    </source>
</evidence>
<keyword evidence="7 8" id="KW-0472">Membrane</keyword>
<keyword evidence="3 8" id="KW-0349">Heme</keyword>
<feature type="transmembrane region" description="Helical" evidence="8">
    <location>
        <begin position="79"/>
        <end position="96"/>
    </location>
</feature>
<keyword evidence="8" id="KW-1003">Cell membrane</keyword>
<evidence type="ECO:0000256" key="7">
    <source>
        <dbReference type="ARBA" id="ARBA00023136"/>
    </source>
</evidence>
<gene>
    <name evidence="8" type="primary">msrQ</name>
    <name evidence="10" type="ORF">EDC49_1801</name>
</gene>
<feature type="transmembrane region" description="Helical" evidence="8">
    <location>
        <begin position="46"/>
        <end position="67"/>
    </location>
</feature>
<dbReference type="InterPro" id="IPR013130">
    <property type="entry name" value="Fe3_Rdtase_TM_dom"/>
</dbReference>
<dbReference type="EMBL" id="RKQT01000004">
    <property type="protein sequence ID" value="RPE92000.1"/>
    <property type="molecule type" value="Genomic_DNA"/>
</dbReference>
<evidence type="ECO:0000259" key="9">
    <source>
        <dbReference type="Pfam" id="PF01794"/>
    </source>
</evidence>
<keyword evidence="11" id="KW-1185">Reference proteome</keyword>
<keyword evidence="2 8" id="KW-0813">Transport</keyword>
<comment type="cofactor">
    <cofactor evidence="8">
        <name>heme b</name>
        <dbReference type="ChEBI" id="CHEBI:60344"/>
    </cofactor>
    <text evidence="8">Binds 1 heme b (iron(II)-protoporphyrin IX) group per subunit.</text>
</comment>
<dbReference type="Pfam" id="PF01794">
    <property type="entry name" value="Ferric_reduct"/>
    <property type="match status" value="1"/>
</dbReference>
<keyword evidence="4 8" id="KW-0812">Transmembrane</keyword>
<evidence type="ECO:0000256" key="8">
    <source>
        <dbReference type="HAMAP-Rule" id="MF_01207"/>
    </source>
</evidence>
<evidence type="ECO:0000313" key="10">
    <source>
        <dbReference type="EMBL" id="RPE92000.1"/>
    </source>
</evidence>
<feature type="transmembrane region" description="Helical" evidence="8">
    <location>
        <begin position="7"/>
        <end position="26"/>
    </location>
</feature>
<comment type="subunit">
    <text evidence="8">Heterodimer of a catalytic subunit (MsrP) and a heme-binding subunit (MsrQ).</text>
</comment>
<comment type="similarity">
    <text evidence="8">Belongs to the MsrQ family.</text>
</comment>
<comment type="function">
    <text evidence="8">Part of the MsrPQ system that repairs oxidized periplasmic proteins containing methionine sulfoxide residues (Met-O), using respiratory chain electrons. Thus protects these proteins from oxidative-stress damage caused by reactive species of oxygen and chlorine generated by the host defense mechanisms. MsrPQ is essential for the maintenance of envelope integrity under bleach stress, rescuing a wide series of structurally unrelated periplasmic proteins from methionine oxidation. MsrQ provides electrons for reduction to the reductase catalytic subunit MsrP, using the quinone pool of the respiratory chain.</text>
</comment>
<evidence type="ECO:0000256" key="3">
    <source>
        <dbReference type="ARBA" id="ARBA00022617"/>
    </source>
</evidence>
<feature type="transmembrane region" description="Helical" evidence="8">
    <location>
        <begin position="116"/>
        <end position="134"/>
    </location>
</feature>
<feature type="transmembrane region" description="Helical" evidence="8">
    <location>
        <begin position="171"/>
        <end position="190"/>
    </location>
</feature>
<feature type="domain" description="Ferric oxidoreductase" evidence="9">
    <location>
        <begin position="46"/>
        <end position="159"/>
    </location>
</feature>
<evidence type="ECO:0000256" key="5">
    <source>
        <dbReference type="ARBA" id="ARBA00022989"/>
    </source>
</evidence>
<keyword evidence="8" id="KW-0249">Electron transport</keyword>
<dbReference type="HAMAP" id="MF_01207">
    <property type="entry name" value="MsrQ"/>
    <property type="match status" value="1"/>
</dbReference>